<dbReference type="GO" id="GO:0032984">
    <property type="term" value="P:protein-containing complex disassembly"/>
    <property type="evidence" value="ECO:0007669"/>
    <property type="project" value="InterPro"/>
</dbReference>
<dbReference type="PANTHER" id="PTHR47557:SF2">
    <property type="entry name" value="PLANT UBX DOMAIN-CONTAINING PROTEIN 1"/>
    <property type="match status" value="1"/>
</dbReference>
<dbReference type="EMBL" id="BT137640">
    <property type="protein sequence ID" value="AFK37435.1"/>
    <property type="molecule type" value="mRNA"/>
</dbReference>
<feature type="compositionally biased region" description="Polar residues" evidence="2">
    <location>
        <begin position="218"/>
        <end position="228"/>
    </location>
</feature>
<name>I3SAZ3_LOTJA</name>
<dbReference type="Pfam" id="PF00789">
    <property type="entry name" value="UBX"/>
    <property type="match status" value="1"/>
</dbReference>
<organism evidence="4">
    <name type="scientific">Lotus japonicus</name>
    <name type="common">Lotus corniculatus var. japonicus</name>
    <dbReference type="NCBI Taxonomy" id="34305"/>
    <lineage>
        <taxon>Eukaryota</taxon>
        <taxon>Viridiplantae</taxon>
        <taxon>Streptophyta</taxon>
        <taxon>Embryophyta</taxon>
        <taxon>Tracheophyta</taxon>
        <taxon>Spermatophyta</taxon>
        <taxon>Magnoliopsida</taxon>
        <taxon>eudicotyledons</taxon>
        <taxon>Gunneridae</taxon>
        <taxon>Pentapetalae</taxon>
        <taxon>rosids</taxon>
        <taxon>fabids</taxon>
        <taxon>Fabales</taxon>
        <taxon>Fabaceae</taxon>
        <taxon>Papilionoideae</taxon>
        <taxon>50 kb inversion clade</taxon>
        <taxon>NPAAA clade</taxon>
        <taxon>Hologalegina</taxon>
        <taxon>robinioid clade</taxon>
        <taxon>Loteae</taxon>
        <taxon>Lotus</taxon>
    </lineage>
</organism>
<evidence type="ECO:0000259" key="3">
    <source>
        <dbReference type="PROSITE" id="PS50033"/>
    </source>
</evidence>
<dbReference type="InterPro" id="IPR001012">
    <property type="entry name" value="UBX_dom"/>
</dbReference>
<feature type="compositionally biased region" description="Basic residues" evidence="2">
    <location>
        <begin position="250"/>
        <end position="262"/>
    </location>
</feature>
<accession>I3SAZ3</accession>
<proteinExistence type="evidence at transcript level"/>
<evidence type="ECO:0000256" key="1">
    <source>
        <dbReference type="ARBA" id="ARBA00022786"/>
    </source>
</evidence>
<dbReference type="SUPFAM" id="SSF54236">
    <property type="entry name" value="Ubiquitin-like"/>
    <property type="match status" value="1"/>
</dbReference>
<dbReference type="InterPro" id="IPR044232">
    <property type="entry name" value="PUX1"/>
</dbReference>
<evidence type="ECO:0000313" key="4">
    <source>
        <dbReference type="EMBL" id="AFK37435.1"/>
    </source>
</evidence>
<protein>
    <recommendedName>
        <fullName evidence="3">UBX domain-containing protein</fullName>
    </recommendedName>
</protein>
<dbReference type="Gene3D" id="3.10.20.90">
    <property type="entry name" value="Phosphatidylinositol 3-kinase Catalytic Subunit, Chain A, domain 1"/>
    <property type="match status" value="1"/>
</dbReference>
<dbReference type="AlphaFoldDB" id="I3SAZ3"/>
<dbReference type="CDD" id="cd16118">
    <property type="entry name" value="UBX2_UBXN9"/>
    <property type="match status" value="1"/>
</dbReference>
<dbReference type="InterPro" id="IPR029071">
    <property type="entry name" value="Ubiquitin-like_domsf"/>
</dbReference>
<evidence type="ECO:0000256" key="2">
    <source>
        <dbReference type="SAM" id="MobiDB-lite"/>
    </source>
</evidence>
<keyword evidence="1" id="KW-0833">Ubl conjugation pathway</keyword>
<dbReference type="PROSITE" id="PS50033">
    <property type="entry name" value="UBX"/>
    <property type="match status" value="1"/>
</dbReference>
<dbReference type="PANTHER" id="PTHR47557">
    <property type="entry name" value="PLANT UBX DOMAIN-CONTAINING PROTEIN 1"/>
    <property type="match status" value="1"/>
</dbReference>
<feature type="domain" description="UBX" evidence="3">
    <location>
        <begin position="111"/>
        <end position="187"/>
    </location>
</feature>
<reference evidence="4" key="1">
    <citation type="submission" date="2012-05" db="EMBL/GenBank/DDBJ databases">
        <authorList>
            <person name="Krishnakumar V."/>
            <person name="Cheung F."/>
            <person name="Xiao Y."/>
            <person name="Chan A."/>
            <person name="Moskal W.A."/>
            <person name="Town C.D."/>
        </authorList>
    </citation>
    <scope>NUCLEOTIDE SEQUENCE</scope>
</reference>
<feature type="region of interest" description="Disordered" evidence="2">
    <location>
        <begin position="215"/>
        <end position="262"/>
    </location>
</feature>
<sequence length="262" mass="29231">MVVGGSFPLASKRRRLTNTYSSAMDSEAAKAKLAAMTERYGREFHVFETSTFSPSSNAASSNASQLNVEEEETDDLEFSPEDYIRISSIKKPEPILKTRKMREAEAAARKSKMTRAVIRVRFPDNHTLEATFDPSETIQTLIDLLIKVIAQPEQPFYIYTVPPKKLITNMSQDFYAAGFCPGALVNFSYDVSKGGSAVDLNSPYLREEILSLKGSDAANDQGQQSEFVQSEPEPVEPTKPPTPVQEQKPAQKKLVKPKWLKM</sequence>
<dbReference type="GO" id="GO:0051117">
    <property type="term" value="F:ATPase binding"/>
    <property type="evidence" value="ECO:0007669"/>
    <property type="project" value="InterPro"/>
</dbReference>